<dbReference type="NCBIfam" id="TIGR00229">
    <property type="entry name" value="sensory_box"/>
    <property type="match status" value="1"/>
</dbReference>
<keyword evidence="4" id="KW-0808">Transferase</keyword>
<dbReference type="SMART" id="SM00387">
    <property type="entry name" value="HATPase_c"/>
    <property type="match status" value="1"/>
</dbReference>
<dbReference type="EMBL" id="FMZX01000006">
    <property type="protein sequence ID" value="SDD30567.1"/>
    <property type="molecule type" value="Genomic_DNA"/>
</dbReference>
<evidence type="ECO:0000313" key="7">
    <source>
        <dbReference type="EMBL" id="SDD30567.1"/>
    </source>
</evidence>
<dbReference type="Pfam" id="PF08447">
    <property type="entry name" value="PAS_3"/>
    <property type="match status" value="1"/>
</dbReference>
<dbReference type="InterPro" id="IPR036890">
    <property type="entry name" value="HATPase_C_sf"/>
</dbReference>
<feature type="domain" description="PAC" evidence="6">
    <location>
        <begin position="88"/>
        <end position="139"/>
    </location>
</feature>
<dbReference type="Pfam" id="PF02518">
    <property type="entry name" value="HATPase_c"/>
    <property type="match status" value="1"/>
</dbReference>
<dbReference type="PANTHER" id="PTHR43304">
    <property type="entry name" value="PHYTOCHROME-LIKE PROTEIN CPH1"/>
    <property type="match status" value="1"/>
</dbReference>
<evidence type="ECO:0000256" key="3">
    <source>
        <dbReference type="ARBA" id="ARBA00022553"/>
    </source>
</evidence>
<keyword evidence="3" id="KW-0597">Phosphoprotein</keyword>
<name>A0A1G6TQB6_9PROT</name>
<organism evidence="7 8">
    <name type="scientific">Belnapia rosea</name>
    <dbReference type="NCBI Taxonomy" id="938405"/>
    <lineage>
        <taxon>Bacteria</taxon>
        <taxon>Pseudomonadati</taxon>
        <taxon>Pseudomonadota</taxon>
        <taxon>Alphaproteobacteria</taxon>
        <taxon>Acetobacterales</taxon>
        <taxon>Roseomonadaceae</taxon>
        <taxon>Belnapia</taxon>
    </lineage>
</organism>
<accession>A0A1G6TQB6</accession>
<dbReference type="OrthoDB" id="7979512at2"/>
<dbReference type="InterPro" id="IPR003594">
    <property type="entry name" value="HATPase_dom"/>
</dbReference>
<dbReference type="FunFam" id="3.30.450.20:FF:000099">
    <property type="entry name" value="Sensory box sensor histidine kinase"/>
    <property type="match status" value="1"/>
</dbReference>
<dbReference type="Gene3D" id="3.30.450.20">
    <property type="entry name" value="PAS domain"/>
    <property type="match status" value="1"/>
</dbReference>
<dbReference type="InterPro" id="IPR052162">
    <property type="entry name" value="Sensor_kinase/Photoreceptor"/>
</dbReference>
<dbReference type="AlphaFoldDB" id="A0A1G6TQB6"/>
<protein>
    <recommendedName>
        <fullName evidence="2">histidine kinase</fullName>
        <ecNumber evidence="2">2.7.13.3</ecNumber>
    </recommendedName>
</protein>
<evidence type="ECO:0000256" key="2">
    <source>
        <dbReference type="ARBA" id="ARBA00012438"/>
    </source>
</evidence>
<dbReference type="Proteomes" id="UP000198925">
    <property type="component" value="Unassembled WGS sequence"/>
</dbReference>
<evidence type="ECO:0000256" key="1">
    <source>
        <dbReference type="ARBA" id="ARBA00000085"/>
    </source>
</evidence>
<keyword evidence="5" id="KW-0418">Kinase</keyword>
<comment type="catalytic activity">
    <reaction evidence="1">
        <text>ATP + protein L-histidine = ADP + protein N-phospho-L-histidine.</text>
        <dbReference type="EC" id="2.7.13.3"/>
    </reaction>
</comment>
<dbReference type="EC" id="2.7.13.3" evidence="2"/>
<dbReference type="InterPro" id="IPR013655">
    <property type="entry name" value="PAS_fold_3"/>
</dbReference>
<evidence type="ECO:0000259" key="6">
    <source>
        <dbReference type="PROSITE" id="PS50113"/>
    </source>
</evidence>
<dbReference type="PROSITE" id="PS50113">
    <property type="entry name" value="PAC"/>
    <property type="match status" value="1"/>
</dbReference>
<dbReference type="GO" id="GO:0004673">
    <property type="term" value="F:protein histidine kinase activity"/>
    <property type="evidence" value="ECO:0007669"/>
    <property type="project" value="UniProtKB-EC"/>
</dbReference>
<dbReference type="SUPFAM" id="SSF55874">
    <property type="entry name" value="ATPase domain of HSP90 chaperone/DNA topoisomerase II/histidine kinase"/>
    <property type="match status" value="1"/>
</dbReference>
<reference evidence="7 8" key="1">
    <citation type="submission" date="2016-10" db="EMBL/GenBank/DDBJ databases">
        <authorList>
            <person name="de Groot N.N."/>
        </authorList>
    </citation>
    <scope>NUCLEOTIDE SEQUENCE [LARGE SCALE GENOMIC DNA]</scope>
    <source>
        <strain evidence="7 8">CPCC 100156</strain>
    </source>
</reference>
<dbReference type="InterPro" id="IPR000700">
    <property type="entry name" value="PAS-assoc_C"/>
</dbReference>
<gene>
    <name evidence="7" type="ORF">SAMN04487779_1006132</name>
</gene>
<sequence>MSPGQRDAAEAGTAAEAEPSLLLDYAPVMIWQAGPDRSRSFVNQSWLDFTGRPAEAELGFGWVDNLHPEDRARCEQASLEGFASERPFTIDYRLRRHDGAWRWVLDTARPLCQDGVFTGFVGSCVDITEMREALEERRRALAEREVLLAELHHRVKNNAQATTSFLGLQASRASSPEVAAALRGAANRVMLATLVQDRMFRIAENAMIDLGTELQATAQSALDVVARPGIMLDSEVEAGLLMPVSQATPLALIVNELVVNAARHAFPDGHGGTVRLRLRRPAPGLGELVVEDDGIGLQEAQRRTSPQGCLGLHLVPRLARQAHASLRLEADHGTRATLRFACG</sequence>
<dbReference type="SMART" id="SM00091">
    <property type="entry name" value="PAS"/>
    <property type="match status" value="1"/>
</dbReference>
<keyword evidence="8" id="KW-1185">Reference proteome</keyword>
<dbReference type="RefSeq" id="WP_090565620.1">
    <property type="nucleotide sequence ID" value="NZ_FMXZ01000009.1"/>
</dbReference>
<dbReference type="SUPFAM" id="SSF55785">
    <property type="entry name" value="PYP-like sensor domain (PAS domain)"/>
    <property type="match status" value="1"/>
</dbReference>
<dbReference type="SMART" id="SM00086">
    <property type="entry name" value="PAC"/>
    <property type="match status" value="1"/>
</dbReference>
<dbReference type="Pfam" id="PF07568">
    <property type="entry name" value="HisKA_2"/>
    <property type="match status" value="1"/>
</dbReference>
<dbReference type="Gene3D" id="3.30.565.10">
    <property type="entry name" value="Histidine kinase-like ATPase, C-terminal domain"/>
    <property type="match status" value="1"/>
</dbReference>
<dbReference type="STRING" id="938405.SAMN02927895_03345"/>
<evidence type="ECO:0000313" key="8">
    <source>
        <dbReference type="Proteomes" id="UP000198925"/>
    </source>
</evidence>
<proteinExistence type="predicted"/>
<dbReference type="PANTHER" id="PTHR43304:SF1">
    <property type="entry name" value="PAC DOMAIN-CONTAINING PROTEIN"/>
    <property type="match status" value="1"/>
</dbReference>
<dbReference type="InterPro" id="IPR000014">
    <property type="entry name" value="PAS"/>
</dbReference>
<evidence type="ECO:0000256" key="5">
    <source>
        <dbReference type="ARBA" id="ARBA00022777"/>
    </source>
</evidence>
<dbReference type="InterPro" id="IPR011495">
    <property type="entry name" value="Sig_transdc_His_kin_sub2_dim/P"/>
</dbReference>
<dbReference type="CDD" id="cd00130">
    <property type="entry name" value="PAS"/>
    <property type="match status" value="1"/>
</dbReference>
<dbReference type="InterPro" id="IPR035965">
    <property type="entry name" value="PAS-like_dom_sf"/>
</dbReference>
<evidence type="ECO:0000256" key="4">
    <source>
        <dbReference type="ARBA" id="ARBA00022679"/>
    </source>
</evidence>
<dbReference type="InterPro" id="IPR001610">
    <property type="entry name" value="PAC"/>
</dbReference>